<proteinExistence type="predicted"/>
<comment type="caution">
    <text evidence="1">The sequence shown here is derived from an EMBL/GenBank/DDBJ whole genome shotgun (WGS) entry which is preliminary data.</text>
</comment>
<gene>
    <name evidence="1" type="ORF">FDG31_17950</name>
</gene>
<organism evidence="1 2">
    <name type="scientific">Clostridium botulinum</name>
    <dbReference type="NCBI Taxonomy" id="1491"/>
    <lineage>
        <taxon>Bacteria</taxon>
        <taxon>Bacillati</taxon>
        <taxon>Bacillota</taxon>
        <taxon>Clostridia</taxon>
        <taxon>Eubacteriales</taxon>
        <taxon>Clostridiaceae</taxon>
        <taxon>Clostridium</taxon>
    </lineage>
</organism>
<reference evidence="1 2" key="1">
    <citation type="submission" date="2019-04" db="EMBL/GenBank/DDBJ databases">
        <title>Genome sequencing of Clostridium botulinum Groups I-IV and Clostridium butyricum.</title>
        <authorList>
            <person name="Brunt J."/>
            <person name="Van Vliet A.H.M."/>
            <person name="Stringer S.C."/>
            <person name="Carter A.T."/>
            <person name="Peck M.W."/>
        </authorList>
    </citation>
    <scope>NUCLEOTIDE SEQUENCE [LARGE SCALE GENOMIC DNA]</scope>
    <source>
        <strain evidence="1 2">BL81</strain>
    </source>
</reference>
<dbReference type="AlphaFoldDB" id="A0A6B4JRP1"/>
<evidence type="ECO:0000313" key="2">
    <source>
        <dbReference type="Proteomes" id="UP000486903"/>
    </source>
</evidence>
<accession>A0A6B4JRP1</accession>
<dbReference type="RefSeq" id="WP_003369451.1">
    <property type="nucleotide sequence ID" value="NZ_JACBBA010000010.1"/>
</dbReference>
<protein>
    <submittedName>
        <fullName evidence="1">Uncharacterized protein</fullName>
    </submittedName>
</protein>
<dbReference type="Proteomes" id="UP000486903">
    <property type="component" value="Unassembled WGS sequence"/>
</dbReference>
<name>A0A6B4JRP1_CLOBO</name>
<evidence type="ECO:0000313" key="1">
    <source>
        <dbReference type="EMBL" id="NFV27982.1"/>
    </source>
</evidence>
<sequence>MSDNWLALVIAVLSPKEIHVADALMKAGVTLPRRANKIVITDKQFKNIEKLNNKKVGWSQIAKILEMDVEGQRLREKFYSIKAKKEKATKEPTKVSEVAKVNISRPLYHKFRRQV</sequence>
<dbReference type="EMBL" id="SXFB01000026">
    <property type="protein sequence ID" value="NFV27982.1"/>
    <property type="molecule type" value="Genomic_DNA"/>
</dbReference>